<proteinExistence type="inferred from homology"/>
<organism evidence="4 5">
    <name type="scientific">Demequina litoralis</name>
    <dbReference type="NCBI Taxonomy" id="3051660"/>
    <lineage>
        <taxon>Bacteria</taxon>
        <taxon>Bacillati</taxon>
        <taxon>Actinomycetota</taxon>
        <taxon>Actinomycetes</taxon>
        <taxon>Micrococcales</taxon>
        <taxon>Demequinaceae</taxon>
        <taxon>Demequina</taxon>
    </lineage>
</organism>
<sequence length="348" mass="34109">MVARIVARLAAGALAVALAGCAATASPQPATTSAAASSAVGPATAVLADRAVAPVGAPVPALPVTVVSHERAGDREVAVADASRIVAVDMSGAIAATVAGLGLGENLVGRDVAAEIPGLEDVPVVTGSGHTLTPEAVLALEPTVVLTDGSIGPSDAVAQLRDAGIPVVYVDNEAGFDGAGELARQVGAALGVPDAGVELADRIAAEVVAATADVAALASDAGEAPRMAFLYLRGSAGVYYMFGDESGADELIDALGGVDAAADAGITGMQPLTDEAMLAADPDVILVMTKGLESVGGIDGLLDARPAIALTAAGRDRRIVSMDDHDILAFGPRSAAIVEALAAAVYGG</sequence>
<keyword evidence="2" id="KW-0732">Signal</keyword>
<dbReference type="PANTHER" id="PTHR30535">
    <property type="entry name" value="VITAMIN B12-BINDING PROTEIN"/>
    <property type="match status" value="1"/>
</dbReference>
<dbReference type="PROSITE" id="PS50983">
    <property type="entry name" value="FE_B12_PBP"/>
    <property type="match status" value="1"/>
</dbReference>
<gene>
    <name evidence="4" type="ORF">QQX09_08205</name>
</gene>
<name>A0ABT8G9M7_9MICO</name>
<evidence type="ECO:0000256" key="2">
    <source>
        <dbReference type="SAM" id="SignalP"/>
    </source>
</evidence>
<dbReference type="PROSITE" id="PS51257">
    <property type="entry name" value="PROKAR_LIPOPROTEIN"/>
    <property type="match status" value="1"/>
</dbReference>
<dbReference type="SUPFAM" id="SSF53807">
    <property type="entry name" value="Helical backbone' metal receptor"/>
    <property type="match status" value="1"/>
</dbReference>
<dbReference type="Gene3D" id="3.40.50.1980">
    <property type="entry name" value="Nitrogenase molybdenum iron protein domain"/>
    <property type="match status" value="2"/>
</dbReference>
<dbReference type="RefSeq" id="WP_301133312.1">
    <property type="nucleotide sequence ID" value="NZ_JAUHPW010000005.1"/>
</dbReference>
<keyword evidence="5" id="KW-1185">Reference proteome</keyword>
<evidence type="ECO:0000313" key="4">
    <source>
        <dbReference type="EMBL" id="MDN4475838.1"/>
    </source>
</evidence>
<feature type="signal peptide" evidence="2">
    <location>
        <begin position="1"/>
        <end position="25"/>
    </location>
</feature>
<evidence type="ECO:0000259" key="3">
    <source>
        <dbReference type="PROSITE" id="PS50983"/>
    </source>
</evidence>
<dbReference type="Proteomes" id="UP001172728">
    <property type="component" value="Unassembled WGS sequence"/>
</dbReference>
<dbReference type="EMBL" id="JAUHPW010000005">
    <property type="protein sequence ID" value="MDN4475838.1"/>
    <property type="molecule type" value="Genomic_DNA"/>
</dbReference>
<dbReference type="PANTHER" id="PTHR30535:SF4">
    <property type="entry name" value="HEMIN-BINDING PERIPLASMIC PROTEIN HMUT"/>
    <property type="match status" value="1"/>
</dbReference>
<reference evidence="4" key="1">
    <citation type="submission" date="2023-06" db="EMBL/GenBank/DDBJ databases">
        <title>Sysu t00192.</title>
        <authorList>
            <person name="Gao L."/>
            <person name="Fang B.-Z."/>
            <person name="Li W.-J."/>
        </authorList>
    </citation>
    <scope>NUCLEOTIDE SEQUENCE</scope>
    <source>
        <strain evidence="4">SYSU T00192</strain>
    </source>
</reference>
<dbReference type="InterPro" id="IPR050902">
    <property type="entry name" value="ABC_Transporter_SBP"/>
</dbReference>
<evidence type="ECO:0000256" key="1">
    <source>
        <dbReference type="ARBA" id="ARBA00008814"/>
    </source>
</evidence>
<feature type="chain" id="PRO_5046116225" evidence="2">
    <location>
        <begin position="26"/>
        <end position="348"/>
    </location>
</feature>
<comment type="similarity">
    <text evidence="1">Belongs to the bacterial solute-binding protein 8 family.</text>
</comment>
<feature type="domain" description="Fe/B12 periplasmic-binding" evidence="3">
    <location>
        <begin position="84"/>
        <end position="348"/>
    </location>
</feature>
<protein>
    <submittedName>
        <fullName evidence="4">ABC transporter substrate-binding protein</fullName>
    </submittedName>
</protein>
<dbReference type="InterPro" id="IPR002491">
    <property type="entry name" value="ABC_transptr_periplasmic_BD"/>
</dbReference>
<dbReference type="Pfam" id="PF01497">
    <property type="entry name" value="Peripla_BP_2"/>
    <property type="match status" value="1"/>
</dbReference>
<comment type="caution">
    <text evidence="4">The sequence shown here is derived from an EMBL/GenBank/DDBJ whole genome shotgun (WGS) entry which is preliminary data.</text>
</comment>
<accession>A0ABT8G9M7</accession>
<evidence type="ECO:0000313" key="5">
    <source>
        <dbReference type="Proteomes" id="UP001172728"/>
    </source>
</evidence>